<protein>
    <submittedName>
        <fullName evidence="4">RAD55 family ATPase</fullName>
    </submittedName>
</protein>
<dbReference type="PANTHER" id="PTHR43637">
    <property type="entry name" value="UPF0273 PROTEIN TM_0370"/>
    <property type="match status" value="1"/>
</dbReference>
<dbReference type="GO" id="GO:0005524">
    <property type="term" value="F:ATP binding"/>
    <property type="evidence" value="ECO:0007669"/>
    <property type="project" value="UniProtKB-KW"/>
</dbReference>
<dbReference type="Pfam" id="PF06745">
    <property type="entry name" value="ATPase"/>
    <property type="match status" value="1"/>
</dbReference>
<keyword evidence="1" id="KW-0547">Nucleotide-binding</keyword>
<dbReference type="EMBL" id="JASNVW010000005">
    <property type="protein sequence ID" value="MDK6029229.1"/>
    <property type="molecule type" value="Genomic_DNA"/>
</dbReference>
<evidence type="ECO:0000313" key="5">
    <source>
        <dbReference type="Proteomes" id="UP001529235"/>
    </source>
</evidence>
<dbReference type="Proteomes" id="UP001529235">
    <property type="component" value="Unassembled WGS sequence"/>
</dbReference>
<evidence type="ECO:0000313" key="4">
    <source>
        <dbReference type="EMBL" id="MDK6029229.1"/>
    </source>
</evidence>
<evidence type="ECO:0000259" key="3">
    <source>
        <dbReference type="Pfam" id="PF06745"/>
    </source>
</evidence>
<name>A0ABD4Z7X3_9CREN</name>
<comment type="caution">
    <text evidence="4">The sequence shown here is derived from an EMBL/GenBank/DDBJ whole genome shotgun (WGS) entry which is preliminary data.</text>
</comment>
<feature type="domain" description="KaiC-like" evidence="3">
    <location>
        <begin position="11"/>
        <end position="239"/>
    </location>
</feature>
<gene>
    <name evidence="4" type="ORF">QPL79_07615</name>
</gene>
<dbReference type="PANTHER" id="PTHR43637:SF2">
    <property type="entry name" value="PROTEIN GVPD 1"/>
    <property type="match status" value="1"/>
</dbReference>
<dbReference type="InterPro" id="IPR027417">
    <property type="entry name" value="P-loop_NTPase"/>
</dbReference>
<evidence type="ECO:0000256" key="1">
    <source>
        <dbReference type="ARBA" id="ARBA00022741"/>
    </source>
</evidence>
<organism evidence="4 5">
    <name type="scientific">Ignisphaera cupida</name>
    <dbReference type="NCBI Taxonomy" id="3050454"/>
    <lineage>
        <taxon>Archaea</taxon>
        <taxon>Thermoproteota</taxon>
        <taxon>Thermoprotei</taxon>
        <taxon>Desulfurococcales</taxon>
        <taxon>Desulfurococcaceae</taxon>
        <taxon>Ignisphaera</taxon>
    </lineage>
</organism>
<evidence type="ECO:0000256" key="2">
    <source>
        <dbReference type="ARBA" id="ARBA00022840"/>
    </source>
</evidence>
<dbReference type="SUPFAM" id="SSF52540">
    <property type="entry name" value="P-loop containing nucleoside triphosphate hydrolases"/>
    <property type="match status" value="1"/>
</dbReference>
<dbReference type="RefSeq" id="WP_285274213.1">
    <property type="nucleotide sequence ID" value="NZ_JASNVW010000005.1"/>
</dbReference>
<sequence>MSMLRFDLEPLKTLFPEGIPRNSFIVVAGEGGSGKSILLSVFAKSILQLGEPVLYLALDDDPKTVVQQLKSLGVDVLEYVKQKLFFIVDGYSFRIRGSESRLSVSVISKVNPQNIEQVFESLLAIVTDLGIEDRGLIAIDSLNEFLSYYSGDMQSLVEYIKNVRANFSKARNVLTIATLHTSTALAKELLSSIEHCVDGIILTERIQQEPSSSSNVVWRVMVKRMKGVKHNLNWVSYSI</sequence>
<keyword evidence="5" id="KW-1185">Reference proteome</keyword>
<keyword evidence="2" id="KW-0067">ATP-binding</keyword>
<reference evidence="4 5" key="1">
    <citation type="submission" date="2023-05" db="EMBL/GenBank/DDBJ databases">
        <title>A new hyperthermophilic archaea 'Ignisphaera cupida' sp. nov. and description of the family 'Ignisphaeraceae' fam. nov.</title>
        <authorList>
            <person name="Podosokorskaya O.A."/>
            <person name="Elcheninov A.G."/>
            <person name="Klukina A."/>
            <person name="Merkel A.Y."/>
        </authorList>
    </citation>
    <scope>NUCLEOTIDE SEQUENCE [LARGE SCALE GENOMIC DNA]</scope>
    <source>
        <strain evidence="4 5">4213-co</strain>
    </source>
</reference>
<dbReference type="Gene3D" id="3.40.50.300">
    <property type="entry name" value="P-loop containing nucleotide triphosphate hydrolases"/>
    <property type="match status" value="1"/>
</dbReference>
<proteinExistence type="predicted"/>
<dbReference type="AlphaFoldDB" id="A0ABD4Z7X3"/>
<dbReference type="InterPro" id="IPR014774">
    <property type="entry name" value="KaiC-like_dom"/>
</dbReference>
<accession>A0ABD4Z7X3</accession>